<feature type="compositionally biased region" description="Acidic residues" evidence="6">
    <location>
        <begin position="473"/>
        <end position="485"/>
    </location>
</feature>
<dbReference type="SUPFAM" id="SSF111331">
    <property type="entry name" value="NAD kinase/diacylglycerol kinase-like"/>
    <property type="match status" value="1"/>
</dbReference>
<evidence type="ECO:0000256" key="6">
    <source>
        <dbReference type="SAM" id="MobiDB-lite"/>
    </source>
</evidence>
<dbReference type="Gene3D" id="3.40.50.10330">
    <property type="entry name" value="Probable inorganic polyphosphate/atp-NAD kinase, domain 1"/>
    <property type="match status" value="1"/>
</dbReference>
<evidence type="ECO:0000256" key="3">
    <source>
        <dbReference type="ARBA" id="ARBA00022777"/>
    </source>
</evidence>
<evidence type="ECO:0000313" key="7">
    <source>
        <dbReference type="EMBL" id="RIA79225.1"/>
    </source>
</evidence>
<feature type="compositionally biased region" description="Low complexity" evidence="6">
    <location>
        <begin position="15"/>
        <end position="27"/>
    </location>
</feature>
<feature type="compositionally biased region" description="Basic residues" evidence="6">
    <location>
        <begin position="546"/>
        <end position="558"/>
    </location>
</feature>
<name>A0A397S4E1_9GLOM</name>
<dbReference type="OrthoDB" id="24581at2759"/>
<feature type="compositionally biased region" description="Basic residues" evidence="6">
    <location>
        <begin position="606"/>
        <end position="616"/>
    </location>
</feature>
<dbReference type="GO" id="GO:0006741">
    <property type="term" value="P:NADP+ biosynthetic process"/>
    <property type="evidence" value="ECO:0007669"/>
    <property type="project" value="InterPro"/>
</dbReference>
<proteinExistence type="inferred from homology"/>
<dbReference type="Pfam" id="PF01513">
    <property type="entry name" value="NAD_kinase"/>
    <property type="match status" value="1"/>
</dbReference>
<dbReference type="PANTHER" id="PTHR20275:SF0">
    <property type="entry name" value="NAD KINASE"/>
    <property type="match status" value="1"/>
</dbReference>
<comment type="similarity">
    <text evidence="1">Belongs to the NAD kinase family.</text>
</comment>
<feature type="region of interest" description="Disordered" evidence="6">
    <location>
        <begin position="517"/>
        <end position="616"/>
    </location>
</feature>
<dbReference type="GO" id="GO:0019674">
    <property type="term" value="P:NAD+ metabolic process"/>
    <property type="evidence" value="ECO:0007669"/>
    <property type="project" value="InterPro"/>
</dbReference>
<keyword evidence="3 7" id="KW-0418">Kinase</keyword>
<reference evidence="7 8" key="1">
    <citation type="submission" date="2018-06" db="EMBL/GenBank/DDBJ databases">
        <title>Comparative genomics reveals the genomic features of Rhizophagus irregularis, R. cerebriforme, R. diaphanum and Gigaspora rosea, and their symbiotic lifestyle signature.</title>
        <authorList>
            <person name="Morin E."/>
            <person name="San Clemente H."/>
            <person name="Chen E.C.H."/>
            <person name="De La Providencia I."/>
            <person name="Hainaut M."/>
            <person name="Kuo A."/>
            <person name="Kohler A."/>
            <person name="Murat C."/>
            <person name="Tang N."/>
            <person name="Roy S."/>
            <person name="Loubradou J."/>
            <person name="Henrissat B."/>
            <person name="Grigoriev I.V."/>
            <person name="Corradi N."/>
            <person name="Roux C."/>
            <person name="Martin F.M."/>
        </authorList>
    </citation>
    <scope>NUCLEOTIDE SEQUENCE [LARGE SCALE GENOMIC DNA]</scope>
    <source>
        <strain evidence="7 8">DAOM 227022</strain>
    </source>
</reference>
<feature type="compositionally biased region" description="Polar residues" evidence="6">
    <location>
        <begin position="1"/>
        <end position="14"/>
    </location>
</feature>
<evidence type="ECO:0000256" key="2">
    <source>
        <dbReference type="ARBA" id="ARBA00022679"/>
    </source>
</evidence>
<dbReference type="GO" id="GO:0003951">
    <property type="term" value="F:NAD+ kinase activity"/>
    <property type="evidence" value="ECO:0007669"/>
    <property type="project" value="InterPro"/>
</dbReference>
<dbReference type="Pfam" id="PF20143">
    <property type="entry name" value="NAD_kinase_C"/>
    <property type="match status" value="1"/>
</dbReference>
<keyword evidence="8" id="KW-1185">Reference proteome</keyword>
<comment type="caution">
    <text evidence="7">The sequence shown here is derived from an EMBL/GenBank/DDBJ whole genome shotgun (WGS) entry which is preliminary data.</text>
</comment>
<dbReference type="FunFam" id="2.60.200.30:FF:000004">
    <property type="entry name" value="NAD kinase 2, chloroplastic"/>
    <property type="match status" value="1"/>
</dbReference>
<evidence type="ECO:0000313" key="8">
    <source>
        <dbReference type="Proteomes" id="UP000265703"/>
    </source>
</evidence>
<dbReference type="PANTHER" id="PTHR20275">
    <property type="entry name" value="NAD KINASE"/>
    <property type="match status" value="1"/>
</dbReference>
<evidence type="ECO:0000256" key="1">
    <source>
        <dbReference type="ARBA" id="ARBA00010995"/>
    </source>
</evidence>
<dbReference type="HAMAP" id="MF_00361">
    <property type="entry name" value="NAD_kinase"/>
    <property type="match status" value="1"/>
</dbReference>
<keyword evidence="4" id="KW-0521">NADP</keyword>
<dbReference type="EMBL" id="QKYT01001446">
    <property type="protein sequence ID" value="RIA79225.1"/>
    <property type="molecule type" value="Genomic_DNA"/>
</dbReference>
<dbReference type="InterPro" id="IPR017437">
    <property type="entry name" value="ATP-NAD_kinase_PpnK-typ_C"/>
</dbReference>
<evidence type="ECO:0000256" key="5">
    <source>
        <dbReference type="ARBA" id="ARBA00023027"/>
    </source>
</evidence>
<keyword evidence="2" id="KW-0808">Transferase</keyword>
<dbReference type="FunFam" id="3.40.50.10330:FF:000025">
    <property type="entry name" value="NAD+ kinase Utr1"/>
    <property type="match status" value="1"/>
</dbReference>
<feature type="region of interest" description="Disordered" evidence="6">
    <location>
        <begin position="473"/>
        <end position="502"/>
    </location>
</feature>
<protein>
    <submittedName>
        <fullName evidence="7">ATP-NAD kinase-like domain-containing protein</fullName>
    </submittedName>
</protein>
<organism evidence="7 8">
    <name type="scientific">Glomus cerebriforme</name>
    <dbReference type="NCBI Taxonomy" id="658196"/>
    <lineage>
        <taxon>Eukaryota</taxon>
        <taxon>Fungi</taxon>
        <taxon>Fungi incertae sedis</taxon>
        <taxon>Mucoromycota</taxon>
        <taxon>Glomeromycotina</taxon>
        <taxon>Glomeromycetes</taxon>
        <taxon>Glomerales</taxon>
        <taxon>Glomeraceae</taxon>
        <taxon>Glomus</taxon>
    </lineage>
</organism>
<dbReference type="AlphaFoldDB" id="A0A397S4E1"/>
<dbReference type="Gene3D" id="2.60.200.30">
    <property type="entry name" value="Probable inorganic polyphosphate/atp-NAD kinase, domain 2"/>
    <property type="match status" value="1"/>
</dbReference>
<evidence type="ECO:0000256" key="4">
    <source>
        <dbReference type="ARBA" id="ARBA00022857"/>
    </source>
</evidence>
<feature type="region of interest" description="Disordered" evidence="6">
    <location>
        <begin position="1"/>
        <end position="46"/>
    </location>
</feature>
<dbReference type="InterPro" id="IPR002504">
    <property type="entry name" value="NADK"/>
</dbReference>
<feature type="compositionally biased region" description="Low complexity" evidence="6">
    <location>
        <begin position="559"/>
        <end position="570"/>
    </location>
</feature>
<keyword evidence="5" id="KW-0520">NAD</keyword>
<dbReference type="InterPro" id="IPR017438">
    <property type="entry name" value="ATP-NAD_kinase_N"/>
</dbReference>
<accession>A0A397S4E1</accession>
<dbReference type="Proteomes" id="UP000265703">
    <property type="component" value="Unassembled WGS sequence"/>
</dbReference>
<sequence length="616" mass="70359">MTTNSLHNNTLQPQSKNLKSLSSNNRLTKNRNNHPTLSSSIPKINLPTPSPTPISPCFVHSTFDPTFLFKEIMDRCDNEPTDYSGLAETTNCVRKISKKLGQARIQNVVKTVMIVTKPGDARLITLTRELALYLISTPRFGKEHGVTVYVDKNLKDSKRFDFPGMLKSTPLVKDYLKFWTEELCSERTEIFNFVITLGGDGTVLYTSWLFQQVVPPVLPFHLGSLGFLTNFDFKDYQAHLTNVMEKGIRVNLRMRFTCTVYRQVHNHGKAMRCGETGEIMIQNPKDGECEDSEHKCDQDKDLPCVITKPGESFEVLNDLVVDRGSGPYMSLLELFGDDQHLTTVQADGLVISTPTGSTAYSVSAGGSLVHPEIPALLITPICPHTLSFRPMLLPDSMELRICVPYNSRSTAWASFDGRNRVELKQGDHIKVTPSKYPFPTVCMETQSIDWFNSISRCLRWNERERQKSFVVVEEDSVDDDDDEYENTNSDSTEIIDDDYDSGFNSFSTENEVKIEKVEKVESSRMQQIQDFKEHKESSSMQEKQIQHHHNQHHHHHNHNQNNQQQNHNNNCKQHRRGNSKHAFACVRKDSDASSNTSSEEQEWKVVRRQKKKKSRN</sequence>
<gene>
    <name evidence="7" type="ORF">C1645_717787</name>
</gene>
<dbReference type="InterPro" id="IPR016064">
    <property type="entry name" value="NAD/diacylglycerol_kinase_sf"/>
</dbReference>
<dbReference type="STRING" id="658196.A0A397S4E1"/>